<dbReference type="InterPro" id="IPR036188">
    <property type="entry name" value="FAD/NAD-bd_sf"/>
</dbReference>
<dbReference type="InterPro" id="IPR006311">
    <property type="entry name" value="TAT_signal"/>
</dbReference>
<evidence type="ECO:0000256" key="2">
    <source>
        <dbReference type="ARBA" id="ARBA00005995"/>
    </source>
</evidence>
<proteinExistence type="inferred from homology"/>
<dbReference type="Proteomes" id="UP000094828">
    <property type="component" value="Unassembled WGS sequence"/>
</dbReference>
<dbReference type="PRINTS" id="PR00757">
    <property type="entry name" value="AMINEOXDASEF"/>
</dbReference>
<dbReference type="AlphaFoldDB" id="A0A1C3ETD4"/>
<accession>A0A1C3ETD4</accession>
<feature type="binding site" evidence="4">
    <location>
        <position position="380"/>
    </location>
    <ligand>
        <name>substrate</name>
    </ligand>
</feature>
<dbReference type="Gene3D" id="1.10.405.10">
    <property type="entry name" value="Guanine Nucleotide Dissociation Inhibitor, domain 1"/>
    <property type="match status" value="1"/>
</dbReference>
<protein>
    <submittedName>
        <fullName evidence="6">Amino acid oxidase</fullName>
    </submittedName>
</protein>
<reference evidence="6 7" key="1">
    <citation type="submission" date="2016-05" db="EMBL/GenBank/DDBJ databases">
        <title>Genomic and physiological characterization of Planctopirus sp. isolated from fresh water lake.</title>
        <authorList>
            <person name="Subhash Y."/>
            <person name="Ramana C."/>
        </authorList>
    </citation>
    <scope>NUCLEOTIDE SEQUENCE [LARGE SCALE GENOMIC DNA]</scope>
    <source>
        <strain evidence="6 7">JC280</strain>
    </source>
</reference>
<dbReference type="InterPro" id="IPR002937">
    <property type="entry name" value="Amino_oxidase"/>
</dbReference>
<dbReference type="InterPro" id="IPR050703">
    <property type="entry name" value="Flavin_MAO"/>
</dbReference>
<comment type="caution">
    <text evidence="6">The sequence shown here is derived from an EMBL/GenBank/DDBJ whole genome shotgun (WGS) entry which is preliminary data.</text>
</comment>
<dbReference type="PANTHER" id="PTHR43563:SF1">
    <property type="entry name" value="AMINE OXIDASE [FLAVIN-CONTAINING] B"/>
    <property type="match status" value="1"/>
</dbReference>
<dbReference type="InterPro" id="IPR001613">
    <property type="entry name" value="Flavin_amine_oxidase"/>
</dbReference>
<dbReference type="EMBL" id="LYDR01000027">
    <property type="protein sequence ID" value="ODA36363.1"/>
    <property type="molecule type" value="Genomic_DNA"/>
</dbReference>
<dbReference type="GO" id="GO:0016491">
    <property type="term" value="F:oxidoreductase activity"/>
    <property type="evidence" value="ECO:0007669"/>
    <property type="project" value="UniProtKB-KW"/>
</dbReference>
<evidence type="ECO:0000256" key="3">
    <source>
        <dbReference type="ARBA" id="ARBA00023002"/>
    </source>
</evidence>
<dbReference type="STRING" id="1841610.A6X21_16290"/>
<dbReference type="Gene3D" id="3.50.50.60">
    <property type="entry name" value="FAD/NAD(P)-binding domain"/>
    <property type="match status" value="1"/>
</dbReference>
<dbReference type="SUPFAM" id="SSF54373">
    <property type="entry name" value="FAD-linked reductases, C-terminal domain"/>
    <property type="match status" value="1"/>
</dbReference>
<name>A0A1C3ETD4_9PLAN</name>
<evidence type="ECO:0000259" key="5">
    <source>
        <dbReference type="Pfam" id="PF01593"/>
    </source>
</evidence>
<dbReference type="NCBIfam" id="TIGR01409">
    <property type="entry name" value="TAT_signal_seq"/>
    <property type="match status" value="1"/>
</dbReference>
<keyword evidence="7" id="KW-1185">Reference proteome</keyword>
<dbReference type="PROSITE" id="PS51318">
    <property type="entry name" value="TAT"/>
    <property type="match status" value="1"/>
</dbReference>
<dbReference type="InterPro" id="IPR019546">
    <property type="entry name" value="TAT_signal_bac_arc"/>
</dbReference>
<sequence length="496" mass="54521">MERTRANQLNRRRFLAQAGLVGGVGAVATQAGSSQALAASNLASNSKPSRVLVLGAGMSGLTAALALHRRGHDVQVLEYQNRIGGRLISVPLKNGQTTEGGGGHFRTNMPLVCGYISRFRLPLIAMNDGCPRFHVAGQIGDANLMQPWPWELQPGERNVSLPSLLANALVKVGINLNTVLEPHWPNPQVLKQLDPLTLKSLLQSTGASEALIRLIDAYAAEATVDTAVLALLPDFAYHFADRNLFRIAGGNERLPQAMAQVLGNRVHLGVPAVSIRQTATEISVVTKDGRTWTADSVISTIPFTILREMEITPRLLPRKQALVDQLEWSPVVKVYVQTRTPLWLKNGVHGWPMAASDRPWERVIDITGNEPGGYGNIFFYLTGKNAENFLKRPKETRAMEVVNQFRADLPGLIDEVVTVGEFSWPDQPWIKAAFANLPLGAGWMIQEWQIPEGRLHFAGDFTTLKSGWVEGAIESGLRAARQIDPQARPEFEIEWI</sequence>
<dbReference type="RefSeq" id="WP_068845688.1">
    <property type="nucleotide sequence ID" value="NZ_LYDR01000027.1"/>
</dbReference>
<dbReference type="PANTHER" id="PTHR43563">
    <property type="entry name" value="AMINE OXIDASE"/>
    <property type="match status" value="1"/>
</dbReference>
<evidence type="ECO:0000256" key="4">
    <source>
        <dbReference type="PIRSR" id="PIRSR601613-1"/>
    </source>
</evidence>
<feature type="binding site" evidence="4">
    <location>
        <position position="59"/>
    </location>
    <ligand>
        <name>FAD</name>
        <dbReference type="ChEBI" id="CHEBI:57692"/>
    </ligand>
</feature>
<dbReference type="Pfam" id="PF01593">
    <property type="entry name" value="Amino_oxidase"/>
    <property type="match status" value="1"/>
</dbReference>
<dbReference type="SUPFAM" id="SSF51905">
    <property type="entry name" value="FAD/NAD(P)-binding domain"/>
    <property type="match status" value="1"/>
</dbReference>
<organism evidence="6 7">
    <name type="scientific">Planctopirus hydrillae</name>
    <dbReference type="NCBI Taxonomy" id="1841610"/>
    <lineage>
        <taxon>Bacteria</taxon>
        <taxon>Pseudomonadati</taxon>
        <taxon>Planctomycetota</taxon>
        <taxon>Planctomycetia</taxon>
        <taxon>Planctomycetales</taxon>
        <taxon>Planctomycetaceae</taxon>
        <taxon>Planctopirus</taxon>
    </lineage>
</organism>
<evidence type="ECO:0000313" key="6">
    <source>
        <dbReference type="EMBL" id="ODA36363.1"/>
    </source>
</evidence>
<keyword evidence="3" id="KW-0560">Oxidoreductase</keyword>
<evidence type="ECO:0000313" key="7">
    <source>
        <dbReference type="Proteomes" id="UP000094828"/>
    </source>
</evidence>
<comment type="similarity">
    <text evidence="2">Belongs to the flavin monoamine oxidase family.</text>
</comment>
<dbReference type="Gene3D" id="3.90.660.10">
    <property type="match status" value="1"/>
</dbReference>
<comment type="cofactor">
    <cofactor evidence="1">
        <name>FAD</name>
        <dbReference type="ChEBI" id="CHEBI:57692"/>
    </cofactor>
</comment>
<gene>
    <name evidence="6" type="ORF">A6X21_16290</name>
</gene>
<dbReference type="OrthoDB" id="9804592at2"/>
<feature type="domain" description="Amine oxidase" evidence="5">
    <location>
        <begin position="58"/>
        <end position="483"/>
    </location>
</feature>
<evidence type="ECO:0000256" key="1">
    <source>
        <dbReference type="ARBA" id="ARBA00001974"/>
    </source>
</evidence>